<dbReference type="InterPro" id="IPR000871">
    <property type="entry name" value="Beta-lactam_class-A"/>
</dbReference>
<dbReference type="SUPFAM" id="SSF56601">
    <property type="entry name" value="beta-lactamase/transpeptidase-like"/>
    <property type="match status" value="1"/>
</dbReference>
<feature type="transmembrane region" description="Helical" evidence="1">
    <location>
        <begin position="12"/>
        <end position="33"/>
    </location>
</feature>
<comment type="caution">
    <text evidence="3">The sequence shown here is derived from an EMBL/GenBank/DDBJ whole genome shotgun (WGS) entry which is preliminary data.</text>
</comment>
<dbReference type="PANTHER" id="PTHR35333:SF3">
    <property type="entry name" value="BETA-LACTAMASE-TYPE TRANSPEPTIDASE FOLD CONTAINING PROTEIN"/>
    <property type="match status" value="1"/>
</dbReference>
<organism evidence="3 4">
    <name type="scientific">Gemelliphila asaccharolytica</name>
    <dbReference type="NCBI Taxonomy" id="502393"/>
    <lineage>
        <taxon>Bacteria</taxon>
        <taxon>Bacillati</taxon>
        <taxon>Bacillota</taxon>
        <taxon>Bacilli</taxon>
        <taxon>Bacillales</taxon>
        <taxon>Gemellaceae</taxon>
        <taxon>Gemelliphila</taxon>
    </lineage>
</organism>
<reference evidence="3 4" key="1">
    <citation type="submission" date="2016-01" db="EMBL/GenBank/DDBJ databases">
        <authorList>
            <person name="Mitreva M."/>
            <person name="Pepin K.H."/>
            <person name="Mihindukulasuriya K.A."/>
            <person name="Fulton R."/>
            <person name="Fronick C."/>
            <person name="O'Laughlin M."/>
            <person name="Miner T."/>
            <person name="Herter B."/>
            <person name="Rosa B.A."/>
            <person name="Cordes M."/>
            <person name="Tomlinson C."/>
            <person name="Wollam A."/>
            <person name="Palsikar V.B."/>
            <person name="Mardis E.R."/>
            <person name="Wilson R.K."/>
        </authorList>
    </citation>
    <scope>NUCLEOTIDE SEQUENCE [LARGE SCALE GENOMIC DNA]</scope>
    <source>
        <strain evidence="3 4">KA00071</strain>
    </source>
</reference>
<evidence type="ECO:0000256" key="1">
    <source>
        <dbReference type="SAM" id="Phobius"/>
    </source>
</evidence>
<keyword evidence="1" id="KW-1133">Transmembrane helix</keyword>
<dbReference type="RefSeq" id="WP_066128717.1">
    <property type="nucleotide sequence ID" value="NZ_KQ959858.1"/>
</dbReference>
<dbReference type="Pfam" id="PF13354">
    <property type="entry name" value="Beta-lactamase2"/>
    <property type="match status" value="1"/>
</dbReference>
<accession>A0ABR5TN15</accession>
<protein>
    <recommendedName>
        <fullName evidence="2">Beta-lactamase class A catalytic domain-containing protein</fullName>
    </recommendedName>
</protein>
<name>A0ABR5TN15_9BACL</name>
<feature type="domain" description="Beta-lactamase class A catalytic" evidence="2">
    <location>
        <begin position="91"/>
        <end position="292"/>
    </location>
</feature>
<dbReference type="EMBL" id="LSDB01000005">
    <property type="protein sequence ID" value="KXB58785.1"/>
    <property type="molecule type" value="Genomic_DNA"/>
</dbReference>
<keyword evidence="1" id="KW-0472">Membrane</keyword>
<dbReference type="PANTHER" id="PTHR35333">
    <property type="entry name" value="BETA-LACTAMASE"/>
    <property type="match status" value="1"/>
</dbReference>
<keyword evidence="4" id="KW-1185">Reference proteome</keyword>
<dbReference type="Proteomes" id="UP000070467">
    <property type="component" value="Unassembled WGS sequence"/>
</dbReference>
<dbReference type="InterPro" id="IPR012338">
    <property type="entry name" value="Beta-lactam/transpept-like"/>
</dbReference>
<dbReference type="InterPro" id="IPR045155">
    <property type="entry name" value="Beta-lactam_cat"/>
</dbReference>
<sequence>MKKIIYKKKIRIFIEILISLIIIFFIFISRYILEEGLNTHSYFKKIGYTKENSAIQEDNQEYEKKSNSEVDMSEKIDNILKEYETDNNKIGIVYYDLKNNYRYSNSSDEYFSMASTTKVIYAMYVYDRVYKGQISEDEEIPYYPSYLEEGNGEITNNKKKKSYKLDYVIKNMLTYSDNTATNMILGNKNNTTQLLKSFFRNNFSIEIKENMLKENKLTPSQMESAFKYLYEHKDKYEKIIEYLKDSKYNEWIKNGIHNKIIASKYGQISGVANDSAIVFDDNNGDYILLIYTYNLNNQEKVIADISNKIDTLHDENNKN</sequence>
<gene>
    <name evidence="3" type="ORF">HMPREF1871_00177</name>
</gene>
<proteinExistence type="predicted"/>
<evidence type="ECO:0000313" key="4">
    <source>
        <dbReference type="Proteomes" id="UP000070467"/>
    </source>
</evidence>
<evidence type="ECO:0000313" key="3">
    <source>
        <dbReference type="EMBL" id="KXB58785.1"/>
    </source>
</evidence>
<keyword evidence="1" id="KW-0812">Transmembrane</keyword>
<dbReference type="Gene3D" id="3.40.710.10">
    <property type="entry name" value="DD-peptidase/beta-lactamase superfamily"/>
    <property type="match status" value="1"/>
</dbReference>
<evidence type="ECO:0000259" key="2">
    <source>
        <dbReference type="Pfam" id="PF13354"/>
    </source>
</evidence>